<name>A0A0H2VEK9_STAES</name>
<dbReference type="Proteomes" id="UP000001411">
    <property type="component" value="Chromosome"/>
</dbReference>
<organism evidence="1 2">
    <name type="scientific">Staphylococcus epidermidis (strain ATCC 12228 / FDA PCI 1200)</name>
    <dbReference type="NCBI Taxonomy" id="176280"/>
    <lineage>
        <taxon>Bacteria</taxon>
        <taxon>Bacillati</taxon>
        <taxon>Bacillota</taxon>
        <taxon>Bacilli</taxon>
        <taxon>Bacillales</taxon>
        <taxon>Staphylococcaceae</taxon>
        <taxon>Staphylococcus</taxon>
    </lineage>
</organism>
<evidence type="ECO:0000313" key="1">
    <source>
        <dbReference type="EMBL" id="AAO03695.1"/>
    </source>
</evidence>
<dbReference type="OrthoDB" id="2051438at2"/>
<sequence length="209" mass="24173">MNLRGHENRLKFLAKYDVTPISHLKLLEGQKKDGEGGILTDSYYCFSYSLKGNSKKVLGTFNCGYHIAEDLLKLSNQDKLPLFNPFKVINEGNQLQGVTNKGNLNINRQRKQYNEVALQLSNAINLIIICYEGNIKEPLSTIKYETDKYYYSEPYDSKIKVVNTIIGNLFDKKLVEKISEINVNQKIRKFDFSLLTNKIKKYKIQNNFE</sequence>
<dbReference type="RefSeq" id="WP_002485303.1">
    <property type="nucleotide sequence ID" value="NC_004461.1"/>
</dbReference>
<protein>
    <submittedName>
        <fullName evidence="1">Uncharacterized protein</fullName>
    </submittedName>
</protein>
<gene>
    <name evidence="1" type="ordered locus">SE_0098</name>
</gene>
<dbReference type="KEGG" id="sep:SE_0098"/>
<dbReference type="eggNOG" id="ENOG50332YI">
    <property type="taxonomic scope" value="Bacteria"/>
</dbReference>
<evidence type="ECO:0000313" key="2">
    <source>
        <dbReference type="Proteomes" id="UP000001411"/>
    </source>
</evidence>
<proteinExistence type="predicted"/>
<dbReference type="PATRIC" id="fig|176280.10.peg.92"/>
<reference evidence="1 2" key="1">
    <citation type="journal article" date="2003" name="Mol. Microbiol.">
        <title>Genome-based analysis of virulence genes in a non-biofilm-forming Staphylococcus epidermidis strain (ATCC 12228).</title>
        <authorList>
            <person name="Zhang Y.Q."/>
            <person name="Ren S.X."/>
            <person name="Li H.L."/>
            <person name="Wang Y.X."/>
            <person name="Fu G."/>
            <person name="Yang J."/>
            <person name="Qin Z.Q."/>
            <person name="Miao Y.G."/>
            <person name="Wang W.Y."/>
            <person name="Chen R.S."/>
            <person name="Shen Y."/>
            <person name="Chen Z."/>
            <person name="Yuan Z.H."/>
            <person name="Zhao G.P."/>
            <person name="Qu D."/>
            <person name="Danchin A."/>
            <person name="Wen Y.M."/>
        </authorList>
    </citation>
    <scope>NUCLEOTIDE SEQUENCE [LARGE SCALE GENOMIC DNA]</scope>
    <source>
        <strain evidence="2">ATCC 12228 / FDA PCI 1200</strain>
    </source>
</reference>
<dbReference type="HOGENOM" id="CLU_1271627_0_0_9"/>
<dbReference type="EMBL" id="AE015929">
    <property type="protein sequence ID" value="AAO03695.1"/>
    <property type="molecule type" value="Genomic_DNA"/>
</dbReference>
<dbReference type="AlphaFoldDB" id="A0A0H2VEK9"/>
<dbReference type="PIRSF" id="PIRSF028583">
    <property type="entry name" value="UCP028583"/>
    <property type="match status" value="1"/>
</dbReference>
<accession>A0A0H2VEK9</accession>
<dbReference type="InterPro" id="IPR016892">
    <property type="entry name" value="UCP028583"/>
</dbReference>